<dbReference type="PROSITE" id="PS51304">
    <property type="entry name" value="GALECTIN"/>
    <property type="match status" value="2"/>
</dbReference>
<accession>A0A8J1XXU7</accession>
<dbReference type="FunFam" id="2.60.120.200:FF:000124">
    <property type="entry name" value="Galectin-4"/>
    <property type="match status" value="2"/>
</dbReference>
<name>A0A8J1XXU7_OWEFU</name>
<keyword evidence="1" id="KW-0430">Lectin</keyword>
<evidence type="ECO:0000256" key="2">
    <source>
        <dbReference type="ARBA" id="ARBA00022737"/>
    </source>
</evidence>
<dbReference type="InterPro" id="IPR044156">
    <property type="entry name" value="Galectin-like"/>
</dbReference>
<dbReference type="CDD" id="cd00070">
    <property type="entry name" value="GLECT"/>
    <property type="match status" value="2"/>
</dbReference>
<dbReference type="SMART" id="SM00276">
    <property type="entry name" value="GLECT"/>
    <property type="match status" value="2"/>
</dbReference>
<organism evidence="3 4">
    <name type="scientific">Owenia fusiformis</name>
    <name type="common">Polychaete worm</name>
    <dbReference type="NCBI Taxonomy" id="6347"/>
    <lineage>
        <taxon>Eukaryota</taxon>
        <taxon>Metazoa</taxon>
        <taxon>Spiralia</taxon>
        <taxon>Lophotrochozoa</taxon>
        <taxon>Annelida</taxon>
        <taxon>Polychaeta</taxon>
        <taxon>Sedentaria</taxon>
        <taxon>Canalipalpata</taxon>
        <taxon>Sabellida</taxon>
        <taxon>Oweniida</taxon>
        <taxon>Oweniidae</taxon>
        <taxon>Owenia</taxon>
    </lineage>
</organism>
<keyword evidence="4" id="KW-1185">Reference proteome</keyword>
<dbReference type="SUPFAM" id="SSF49899">
    <property type="entry name" value="Concanavalin A-like lectins/glucanases"/>
    <property type="match status" value="2"/>
</dbReference>
<dbReference type="GO" id="GO:0030246">
    <property type="term" value="F:carbohydrate binding"/>
    <property type="evidence" value="ECO:0007669"/>
    <property type="project" value="UniProtKB-UniRule"/>
</dbReference>
<evidence type="ECO:0000313" key="4">
    <source>
        <dbReference type="Proteomes" id="UP000749559"/>
    </source>
</evidence>
<reference evidence="3" key="1">
    <citation type="submission" date="2022-03" db="EMBL/GenBank/DDBJ databases">
        <authorList>
            <person name="Martin C."/>
        </authorList>
    </citation>
    <scope>NUCLEOTIDE SEQUENCE</scope>
</reference>
<keyword evidence="2" id="KW-0677">Repeat</keyword>
<dbReference type="PANTHER" id="PTHR11346:SF147">
    <property type="entry name" value="GALECTIN"/>
    <property type="match status" value="1"/>
</dbReference>
<dbReference type="Proteomes" id="UP000749559">
    <property type="component" value="Unassembled WGS sequence"/>
</dbReference>
<evidence type="ECO:0000256" key="1">
    <source>
        <dbReference type="ARBA" id="ARBA00022734"/>
    </source>
</evidence>
<dbReference type="EMBL" id="CAIIXF020000008">
    <property type="protein sequence ID" value="CAH1791184.1"/>
    <property type="molecule type" value="Genomic_DNA"/>
</dbReference>
<gene>
    <name evidence="3" type="ORF">OFUS_LOCUS16299</name>
</gene>
<comment type="caution">
    <text evidence="3">The sequence shown here is derived from an EMBL/GenBank/DDBJ whole genome shotgun (WGS) entry which is preliminary data.</text>
</comment>
<proteinExistence type="predicted"/>
<protein>
    <submittedName>
        <fullName evidence="3">Uncharacterized protein</fullName>
    </submittedName>
</protein>
<dbReference type="SMART" id="SM00908">
    <property type="entry name" value="Gal-bind_lectin"/>
    <property type="match status" value="2"/>
</dbReference>
<dbReference type="Gene3D" id="2.60.120.200">
    <property type="match status" value="2"/>
</dbReference>
<dbReference type="PANTHER" id="PTHR11346">
    <property type="entry name" value="GALECTIN"/>
    <property type="match status" value="1"/>
</dbReference>
<sequence length="310" mass="34908">MASSGVLSYPGGTVLPYRFPVSQGGLNHGNIVVVQGWIPKNAKRFEINLICDDDNWAFHLNPRFAAGFFESDRIVRNTKIGNGWGPEEDSGAFPLKKDSAFDIVILVQDDCFRVAINGQHYCEYNHRVMKDNIREVMIDGDVALITATQPRDTVNQFTLEQALSEPAFNVSVPYTEQLPSGIQPGTMIFLAGKIKKDSQRFHINLQSADIGSPYADIALHFNPRFKPKKQVVRNNMNKGKWGDEETKAPGFPFKPDTPFTILILVEEDGFKVAVNHQHYLDFEHRMANLSTINTLYVEGDVMIAEVRTQY</sequence>
<dbReference type="Pfam" id="PF00337">
    <property type="entry name" value="Gal-bind_lectin"/>
    <property type="match status" value="2"/>
</dbReference>
<dbReference type="OrthoDB" id="6147920at2759"/>
<dbReference type="InterPro" id="IPR001079">
    <property type="entry name" value="Galectin_CRD"/>
</dbReference>
<dbReference type="InterPro" id="IPR013320">
    <property type="entry name" value="ConA-like_dom_sf"/>
</dbReference>
<evidence type="ECO:0000313" key="3">
    <source>
        <dbReference type="EMBL" id="CAH1791184.1"/>
    </source>
</evidence>
<dbReference type="AlphaFoldDB" id="A0A8J1XXU7"/>